<comment type="caution">
    <text evidence="1">The sequence shown here is derived from an EMBL/GenBank/DDBJ whole genome shotgun (WGS) entry which is preliminary data.</text>
</comment>
<evidence type="ECO:0000313" key="1">
    <source>
        <dbReference type="EMBL" id="MBC3862845.1"/>
    </source>
</evidence>
<dbReference type="InterPro" id="IPR010775">
    <property type="entry name" value="DUF1365"/>
</dbReference>
<dbReference type="Pfam" id="PF07103">
    <property type="entry name" value="DUF1365"/>
    <property type="match status" value="1"/>
</dbReference>
<evidence type="ECO:0000313" key="2">
    <source>
        <dbReference type="Proteomes" id="UP000634011"/>
    </source>
</evidence>
<proteinExistence type="predicted"/>
<dbReference type="Proteomes" id="UP000634011">
    <property type="component" value="Unassembled WGS sequence"/>
</dbReference>
<dbReference type="AlphaFoldDB" id="A0A923KLB8"/>
<dbReference type="RefSeq" id="WP_186912833.1">
    <property type="nucleotide sequence ID" value="NZ_JACOFV010000010.1"/>
</dbReference>
<gene>
    <name evidence="1" type="ORF">H8K32_12085</name>
</gene>
<keyword evidence="2" id="KW-1185">Reference proteome</keyword>
<dbReference type="EMBL" id="JACOFV010000010">
    <property type="protein sequence ID" value="MBC3862845.1"/>
    <property type="molecule type" value="Genomic_DNA"/>
</dbReference>
<dbReference type="PANTHER" id="PTHR33973">
    <property type="entry name" value="OS07G0153300 PROTEIN"/>
    <property type="match status" value="1"/>
</dbReference>
<name>A0A923KLB8_9BURK</name>
<sequence>MISPDTLTSLPAVRLCVGEVTHMRLRPAKNTFKYGVFFLRLPVRAMNTDIDLNHCRWFSHNRFNLLSFFDKDHGDGKSTATAWIDQLLHAEHIHDAKGEIWLQCFPRVLGYVFNPVSFWFCHRTNGSLRAIVCEVRNTFGEKHIYLLEHGTELKNGEEHHAKKIFHVSPFCPIEGQYRFRFIQKTSSDNGVTTHKHIARIDYDDASGPLLLTSIAGTECALSDRKILALMFSYPMMTIGIVLKIHIQALRLFIKRVPFFSKPLPPSKEVSR</sequence>
<protein>
    <submittedName>
        <fullName evidence="1">DUF1365 domain-containing protein</fullName>
    </submittedName>
</protein>
<dbReference type="PANTHER" id="PTHR33973:SF4">
    <property type="entry name" value="OS07G0153300 PROTEIN"/>
    <property type="match status" value="1"/>
</dbReference>
<accession>A0A923KLB8</accession>
<reference evidence="1" key="1">
    <citation type="submission" date="2020-08" db="EMBL/GenBank/DDBJ databases">
        <title>Novel species isolated from subtropical streams in China.</title>
        <authorList>
            <person name="Lu H."/>
        </authorList>
    </citation>
    <scope>NUCLEOTIDE SEQUENCE</scope>
    <source>
        <strain evidence="1">KACC 12607</strain>
    </source>
</reference>
<organism evidence="1 2">
    <name type="scientific">Undibacterium jejuense</name>
    <dbReference type="NCBI Taxonomy" id="1344949"/>
    <lineage>
        <taxon>Bacteria</taxon>
        <taxon>Pseudomonadati</taxon>
        <taxon>Pseudomonadota</taxon>
        <taxon>Betaproteobacteria</taxon>
        <taxon>Burkholderiales</taxon>
        <taxon>Oxalobacteraceae</taxon>
        <taxon>Undibacterium</taxon>
    </lineage>
</organism>